<keyword evidence="9" id="KW-0007">Acetylation</keyword>
<feature type="domain" description="C2H2-type" evidence="21">
    <location>
        <begin position="194"/>
        <end position="223"/>
    </location>
</feature>
<feature type="region of interest" description="Disordered" evidence="20">
    <location>
        <begin position="522"/>
        <end position="550"/>
    </location>
</feature>
<dbReference type="InterPro" id="IPR051061">
    <property type="entry name" value="Zinc_finger_trans_reg"/>
</dbReference>
<evidence type="ECO:0000256" key="16">
    <source>
        <dbReference type="ARBA" id="ARBA00068055"/>
    </source>
</evidence>
<keyword evidence="12" id="KW-0010">Activator</keyword>
<name>A0A484D8L6_PERFV</name>
<protein>
    <recommendedName>
        <fullName evidence="16">Metal regulatory transcription factor 1</fullName>
    </recommendedName>
    <alternativeName>
        <fullName evidence="18">MRE-binding transcription factor</fullName>
    </alternativeName>
    <alternativeName>
        <fullName evidence="17">Transcription factor MTF-1</fullName>
    </alternativeName>
</protein>
<evidence type="ECO:0000313" key="23">
    <source>
        <dbReference type="Proteomes" id="UP000295070"/>
    </source>
</evidence>
<keyword evidence="23" id="KW-1185">Reference proteome</keyword>
<sequence length="818" mass="87692">MSENGPHTSASMYFEVEVDHLERDDDDEEEEEEDKIHFDKDDDLIAEPSTSTGRVYDRTTVLIERDPIRLDEEGEEEGHCGGDEDGVTFLTEGEGDGDEEDVSLAFMNDPDGMSQGYVHHTISPDQIQFTINPGSTRMPRNIEGATLTLHSECPETKLREVKRYQCMFEGCTRTYSTAGNLRTHQKTHRGEYTFVCNQQGCGKAFLTSYSLKIHVRVHTKEKPFECDVQGCEKAFNTLYRLKAHQRLHTGKTFNCESEGCTKYFTTLSDLRKHIRTHTGEKPFRCDHDGCGKAFAASHHLKTHVRTHTGEKPFNCPSDGCEKTFSSQYSLKSHIRGHDKGQPFTVTLTHPLSEDANHSLCLSDLSLISTDSELRENIHNAHNLDLSNVQIFELMFQSPENSVSQDDAHPNESLAEPFSLETSTRSVVTDGSSVISFSLHPTSSSPCSHKTTVMEAPSQLSQSASSQASTPAAVPATVSSTQPPPFMQLTGPQQSSDVPAQASVQAPNNVTPQHFVALPPTFLSSDSATQTTPLPPAMSTPPAAPALTTPAPGTAPMSVVAATATDALAAVSQPVPLANIPAPNPGHGLANTPATITIAPTPNLLQPSLVMSDQNLQWILSSAANSQQNPEQTPHQGAPKVEKVFFTTAIPVGGNAGSSVQQIGLSLPVIIIKQEESCQCQCACRDAAKDKGSKSASSIVSAPAQPQPPEPPPPPLSQPPEPPHHSATSSSSCCPPESSSKVGEVRLEAPSSSSSSSSFSAQTFSTIGSSTATNPPSSGGLANMDVSDFLSLQSPETAANIEALLLVADDFSMTTDGNP</sequence>
<evidence type="ECO:0000256" key="10">
    <source>
        <dbReference type="ARBA" id="ARBA00023015"/>
    </source>
</evidence>
<dbReference type="SUPFAM" id="SSF57667">
    <property type="entry name" value="beta-beta-alpha zinc fingers"/>
    <property type="match status" value="4"/>
</dbReference>
<dbReference type="GO" id="GO:0010038">
    <property type="term" value="P:response to metal ion"/>
    <property type="evidence" value="ECO:0007669"/>
    <property type="project" value="UniProtKB-ARBA"/>
</dbReference>
<feature type="region of interest" description="Disordered" evidence="20">
    <location>
        <begin position="1"/>
        <end position="53"/>
    </location>
</feature>
<comment type="caution">
    <text evidence="22">The sequence shown here is derived from an EMBL/GenBank/DDBJ whole genome shotgun (WGS) entry which is preliminary data.</text>
</comment>
<dbReference type="PROSITE" id="PS50157">
    <property type="entry name" value="ZINC_FINGER_C2H2_2"/>
    <property type="match status" value="6"/>
</dbReference>
<dbReference type="GO" id="GO:0008270">
    <property type="term" value="F:zinc ion binding"/>
    <property type="evidence" value="ECO:0007669"/>
    <property type="project" value="UniProtKB-KW"/>
</dbReference>
<feature type="domain" description="C2H2-type" evidence="21">
    <location>
        <begin position="283"/>
        <end position="312"/>
    </location>
</feature>
<feature type="region of interest" description="Disordered" evidence="20">
    <location>
        <begin position="438"/>
        <end position="502"/>
    </location>
</feature>
<feature type="region of interest" description="Disordered" evidence="20">
    <location>
        <begin position="692"/>
        <end position="779"/>
    </location>
</feature>
<feature type="compositionally biased region" description="Polar residues" evidence="20">
    <location>
        <begin position="489"/>
        <end position="502"/>
    </location>
</feature>
<dbReference type="EMBL" id="SCKG01000006">
    <property type="protein sequence ID" value="TDH11524.1"/>
    <property type="molecule type" value="Genomic_DNA"/>
</dbReference>
<dbReference type="FunFam" id="3.30.160.60:FF:000125">
    <property type="entry name" value="Putative zinc finger protein 143"/>
    <property type="match status" value="1"/>
</dbReference>
<dbReference type="FunFam" id="3.30.160.60:FF:000072">
    <property type="entry name" value="zinc finger protein 143 isoform X1"/>
    <property type="match status" value="1"/>
</dbReference>
<feature type="compositionally biased region" description="Polar residues" evidence="20">
    <location>
        <begin position="438"/>
        <end position="450"/>
    </location>
</feature>
<keyword evidence="10" id="KW-0805">Transcription regulation</keyword>
<proteinExistence type="predicted"/>
<feature type="domain" description="C2H2-type" evidence="21">
    <location>
        <begin position="164"/>
        <end position="193"/>
    </location>
</feature>
<dbReference type="FunFam" id="3.30.160.60:FF:000199">
    <property type="entry name" value="metal regulatory transcription factor 1"/>
    <property type="match status" value="1"/>
</dbReference>
<dbReference type="FunFam" id="3.30.160.60:FF:000397">
    <property type="entry name" value="Metal regulatory transcription factor 1"/>
    <property type="match status" value="1"/>
</dbReference>
<keyword evidence="4" id="KW-0597">Phosphoprotein</keyword>
<dbReference type="AlphaFoldDB" id="A0A484D8L6"/>
<accession>A0A484D8L6</accession>
<evidence type="ECO:0000256" key="18">
    <source>
        <dbReference type="ARBA" id="ARBA00083793"/>
    </source>
</evidence>
<evidence type="ECO:0000256" key="7">
    <source>
        <dbReference type="ARBA" id="ARBA00022771"/>
    </source>
</evidence>
<dbReference type="GO" id="GO:0000978">
    <property type="term" value="F:RNA polymerase II cis-regulatory region sequence-specific DNA binding"/>
    <property type="evidence" value="ECO:0007669"/>
    <property type="project" value="UniProtKB-ARBA"/>
</dbReference>
<keyword evidence="11" id="KW-0238">DNA-binding</keyword>
<feature type="compositionally biased region" description="Low complexity" evidence="20">
    <location>
        <begin position="750"/>
        <end position="759"/>
    </location>
</feature>
<organism evidence="22 23">
    <name type="scientific">Perca flavescens</name>
    <name type="common">American yellow perch</name>
    <name type="synonym">Morone flavescens</name>
    <dbReference type="NCBI Taxonomy" id="8167"/>
    <lineage>
        <taxon>Eukaryota</taxon>
        <taxon>Metazoa</taxon>
        <taxon>Chordata</taxon>
        <taxon>Craniata</taxon>
        <taxon>Vertebrata</taxon>
        <taxon>Euteleostomi</taxon>
        <taxon>Actinopterygii</taxon>
        <taxon>Neopterygii</taxon>
        <taxon>Teleostei</taxon>
        <taxon>Neoteleostei</taxon>
        <taxon>Acanthomorphata</taxon>
        <taxon>Eupercaria</taxon>
        <taxon>Perciformes</taxon>
        <taxon>Percoidei</taxon>
        <taxon>Percidae</taxon>
        <taxon>Percinae</taxon>
        <taxon>Perca</taxon>
    </lineage>
</organism>
<comment type="function">
    <text evidence="15">Zinc-dependent transcriptional regulator of cellular adaption to conditions of exposure to heavy metals. Binds to metal responsive elements (MRE) in promoters and activates the transcription of metallothionein genes like metallothionein-2/MT2A. Also regulates the expression of metalloproteases in response to intracellular zinc and functions as a catabolic regulator of cartilages.</text>
</comment>
<feature type="compositionally biased region" description="Low complexity" evidence="20">
    <location>
        <begin position="455"/>
        <end position="480"/>
    </location>
</feature>
<evidence type="ECO:0000256" key="19">
    <source>
        <dbReference type="PROSITE-ProRule" id="PRU00042"/>
    </source>
</evidence>
<evidence type="ECO:0000256" key="14">
    <source>
        <dbReference type="ARBA" id="ARBA00023242"/>
    </source>
</evidence>
<dbReference type="Gene3D" id="3.30.160.60">
    <property type="entry name" value="Classic Zinc Finger"/>
    <property type="match status" value="6"/>
</dbReference>
<dbReference type="FunFam" id="3.30.160.60:FF:000370">
    <property type="entry name" value="Metal regulatory transcription factor 1"/>
    <property type="match status" value="1"/>
</dbReference>
<evidence type="ECO:0000256" key="2">
    <source>
        <dbReference type="ARBA" id="ARBA00004496"/>
    </source>
</evidence>
<dbReference type="GO" id="GO:0045944">
    <property type="term" value="P:positive regulation of transcription by RNA polymerase II"/>
    <property type="evidence" value="ECO:0007669"/>
    <property type="project" value="UniProtKB-ARBA"/>
</dbReference>
<evidence type="ECO:0000256" key="5">
    <source>
        <dbReference type="ARBA" id="ARBA00022723"/>
    </source>
</evidence>
<feature type="compositionally biased region" description="Low complexity" evidence="20">
    <location>
        <begin position="693"/>
        <end position="703"/>
    </location>
</feature>
<dbReference type="SMART" id="SM00355">
    <property type="entry name" value="ZnF_C2H2"/>
    <property type="match status" value="6"/>
</dbReference>
<dbReference type="PANTHER" id="PTHR46179">
    <property type="entry name" value="ZINC FINGER PROTEIN"/>
    <property type="match status" value="1"/>
</dbReference>
<feature type="compositionally biased region" description="Pro residues" evidence="20">
    <location>
        <begin position="704"/>
        <end position="720"/>
    </location>
</feature>
<evidence type="ECO:0000256" key="11">
    <source>
        <dbReference type="ARBA" id="ARBA00023125"/>
    </source>
</evidence>
<dbReference type="Pfam" id="PF00096">
    <property type="entry name" value="zf-C2H2"/>
    <property type="match status" value="6"/>
</dbReference>
<feature type="domain" description="C2H2-type" evidence="21">
    <location>
        <begin position="253"/>
        <end position="282"/>
    </location>
</feature>
<comment type="subcellular location">
    <subcellularLocation>
        <location evidence="2">Cytoplasm</location>
    </subcellularLocation>
    <subcellularLocation>
        <location evidence="1">Nucleus</location>
    </subcellularLocation>
</comment>
<keyword evidence="6" id="KW-0677">Repeat</keyword>
<keyword evidence="8" id="KW-0862">Zinc</keyword>
<evidence type="ECO:0000256" key="9">
    <source>
        <dbReference type="ARBA" id="ARBA00022990"/>
    </source>
</evidence>
<dbReference type="Proteomes" id="UP000295070">
    <property type="component" value="Chromosome 6"/>
</dbReference>
<dbReference type="GO" id="GO:0005654">
    <property type="term" value="C:nucleoplasm"/>
    <property type="evidence" value="ECO:0007669"/>
    <property type="project" value="UniProtKB-ARBA"/>
</dbReference>
<keyword evidence="13" id="KW-0804">Transcription</keyword>
<dbReference type="GO" id="GO:0003700">
    <property type="term" value="F:DNA-binding transcription factor activity"/>
    <property type="evidence" value="ECO:0007669"/>
    <property type="project" value="UniProtKB-ARBA"/>
</dbReference>
<feature type="compositionally biased region" description="Low complexity" evidence="20">
    <location>
        <begin position="724"/>
        <end position="739"/>
    </location>
</feature>
<evidence type="ECO:0000256" key="13">
    <source>
        <dbReference type="ARBA" id="ARBA00023163"/>
    </source>
</evidence>
<evidence type="ECO:0000256" key="8">
    <source>
        <dbReference type="ARBA" id="ARBA00022833"/>
    </source>
</evidence>
<dbReference type="STRING" id="8167.A0A484D8L6"/>
<evidence type="ECO:0000256" key="15">
    <source>
        <dbReference type="ARBA" id="ARBA00056278"/>
    </source>
</evidence>
<evidence type="ECO:0000256" key="6">
    <source>
        <dbReference type="ARBA" id="ARBA00022737"/>
    </source>
</evidence>
<feature type="compositionally biased region" description="Pro residues" evidence="20">
    <location>
        <begin position="532"/>
        <end position="543"/>
    </location>
</feature>
<gene>
    <name evidence="22" type="ORF">EPR50_G00061780</name>
</gene>
<dbReference type="InterPro" id="IPR013087">
    <property type="entry name" value="Znf_C2H2_type"/>
</dbReference>
<evidence type="ECO:0000313" key="22">
    <source>
        <dbReference type="EMBL" id="TDH11524.1"/>
    </source>
</evidence>
<evidence type="ECO:0000256" key="3">
    <source>
        <dbReference type="ARBA" id="ARBA00022490"/>
    </source>
</evidence>
<keyword evidence="7 19" id="KW-0863">Zinc-finger</keyword>
<keyword evidence="14" id="KW-0539">Nucleus</keyword>
<dbReference type="FunFam" id="3.30.160.60:FF:000349">
    <property type="entry name" value="metal regulatory transcription factor 1"/>
    <property type="match status" value="1"/>
</dbReference>
<evidence type="ECO:0000256" key="4">
    <source>
        <dbReference type="ARBA" id="ARBA00022553"/>
    </source>
</evidence>
<dbReference type="PROSITE" id="PS00028">
    <property type="entry name" value="ZINC_FINGER_C2H2_1"/>
    <property type="match status" value="6"/>
</dbReference>
<dbReference type="PANTHER" id="PTHR46179:SF25">
    <property type="entry name" value="METAL RESPONSE ELEMENT-BINDING TRANSCRIPTION FACTOR-1, ISOFORM C"/>
    <property type="match status" value="1"/>
</dbReference>
<feature type="domain" description="C2H2-type" evidence="21">
    <location>
        <begin position="313"/>
        <end position="342"/>
    </location>
</feature>
<feature type="compositionally biased region" description="Polar residues" evidence="20">
    <location>
        <begin position="760"/>
        <end position="776"/>
    </location>
</feature>
<keyword evidence="3" id="KW-0963">Cytoplasm</keyword>
<feature type="domain" description="C2H2-type" evidence="21">
    <location>
        <begin position="224"/>
        <end position="253"/>
    </location>
</feature>
<keyword evidence="5" id="KW-0479">Metal-binding</keyword>
<evidence type="ECO:0000256" key="12">
    <source>
        <dbReference type="ARBA" id="ARBA00023159"/>
    </source>
</evidence>
<dbReference type="InterPro" id="IPR036236">
    <property type="entry name" value="Znf_C2H2_sf"/>
</dbReference>
<dbReference type="GO" id="GO:0005737">
    <property type="term" value="C:cytoplasm"/>
    <property type="evidence" value="ECO:0007669"/>
    <property type="project" value="UniProtKB-SubCell"/>
</dbReference>
<feature type="compositionally biased region" description="Acidic residues" evidence="20">
    <location>
        <begin position="24"/>
        <end position="33"/>
    </location>
</feature>
<evidence type="ECO:0000256" key="17">
    <source>
        <dbReference type="ARBA" id="ARBA00083009"/>
    </source>
</evidence>
<evidence type="ECO:0000256" key="1">
    <source>
        <dbReference type="ARBA" id="ARBA00004123"/>
    </source>
</evidence>
<reference evidence="22 23" key="1">
    <citation type="submission" date="2019-01" db="EMBL/GenBank/DDBJ databases">
        <title>A chromosome-scale genome assembly of the yellow perch, Perca flavescens.</title>
        <authorList>
            <person name="Feron R."/>
            <person name="Morvezen R."/>
            <person name="Bestin A."/>
            <person name="Haffray P."/>
            <person name="Klopp C."/>
            <person name="Zahm M."/>
            <person name="Cabau C."/>
            <person name="Roques C."/>
            <person name="Donnadieu C."/>
            <person name="Bouchez O."/>
            <person name="Christie M."/>
            <person name="Larson W."/>
            <person name="Guiguen Y."/>
        </authorList>
    </citation>
    <scope>NUCLEOTIDE SEQUENCE [LARGE SCALE GENOMIC DNA]</scope>
    <source>
        <strain evidence="22">YP-PL-M2</strain>
        <tissue evidence="22">Blood</tissue>
    </source>
</reference>
<feature type="region of interest" description="Disordered" evidence="20">
    <location>
        <begin position="400"/>
        <end position="419"/>
    </location>
</feature>
<evidence type="ECO:0000259" key="21">
    <source>
        <dbReference type="PROSITE" id="PS50157"/>
    </source>
</evidence>
<feature type="compositionally biased region" description="Polar residues" evidence="20">
    <location>
        <begin position="1"/>
        <end position="11"/>
    </location>
</feature>
<evidence type="ECO:0000256" key="20">
    <source>
        <dbReference type="SAM" id="MobiDB-lite"/>
    </source>
</evidence>